<feature type="region of interest" description="Disordered" evidence="6">
    <location>
        <begin position="1"/>
        <end position="25"/>
    </location>
</feature>
<keyword evidence="1" id="KW-0547">Nucleotide-binding</keyword>
<dbReference type="Gene3D" id="3.40.50.300">
    <property type="entry name" value="P-loop containing nucleotide triphosphate hydrolases"/>
    <property type="match status" value="1"/>
</dbReference>
<dbReference type="NCBIfam" id="NF003451">
    <property type="entry name" value="PRK05022.1"/>
    <property type="match status" value="1"/>
</dbReference>
<protein>
    <submittedName>
        <fullName evidence="8">Nitric oxide reductase transcriptional regulator NorR</fullName>
    </submittedName>
</protein>
<dbReference type="Pfam" id="PF00158">
    <property type="entry name" value="Sigma54_activat"/>
    <property type="match status" value="1"/>
</dbReference>
<evidence type="ECO:0000256" key="6">
    <source>
        <dbReference type="SAM" id="MobiDB-lite"/>
    </source>
</evidence>
<evidence type="ECO:0000313" key="8">
    <source>
        <dbReference type="EMBL" id="MVQ30527.1"/>
    </source>
</evidence>
<dbReference type="Pfam" id="PF25601">
    <property type="entry name" value="AAA_lid_14"/>
    <property type="match status" value="1"/>
</dbReference>
<dbReference type="InterPro" id="IPR002078">
    <property type="entry name" value="Sigma_54_int"/>
</dbReference>
<evidence type="ECO:0000256" key="1">
    <source>
        <dbReference type="ARBA" id="ARBA00022741"/>
    </source>
</evidence>
<dbReference type="SUPFAM" id="SSF52540">
    <property type="entry name" value="P-loop containing nucleoside triphosphate hydrolases"/>
    <property type="match status" value="1"/>
</dbReference>
<dbReference type="InterPro" id="IPR025943">
    <property type="entry name" value="Sigma_54_int_dom_ATP-bd_2"/>
</dbReference>
<keyword evidence="5" id="KW-0804">Transcription</keyword>
<keyword evidence="9" id="KW-1185">Reference proteome</keyword>
<reference evidence="8 9" key="1">
    <citation type="submission" date="2019-12" db="EMBL/GenBank/DDBJ databases">
        <authorList>
            <person name="Huq M.A."/>
        </authorList>
    </citation>
    <scope>NUCLEOTIDE SEQUENCE [LARGE SCALE GENOMIC DNA]</scope>
    <source>
        <strain evidence="8 9">MAH-25</strain>
    </source>
</reference>
<dbReference type="SMART" id="SM00065">
    <property type="entry name" value="GAF"/>
    <property type="match status" value="1"/>
</dbReference>
<dbReference type="InterPro" id="IPR025662">
    <property type="entry name" value="Sigma_54_int_dom_ATP-bd_1"/>
</dbReference>
<dbReference type="PROSITE" id="PS00688">
    <property type="entry name" value="SIGMA54_INTERACT_3"/>
    <property type="match status" value="1"/>
</dbReference>
<accession>A0A6N8IUK4</accession>
<dbReference type="PANTHER" id="PTHR32071:SF35">
    <property type="entry name" value="ANAEROBIC NITRIC OXIDE REDUCTASE TRANSCRIPTION REGULATOR NORR"/>
    <property type="match status" value="1"/>
</dbReference>
<dbReference type="PROSITE" id="PS00676">
    <property type="entry name" value="SIGMA54_INTERACT_2"/>
    <property type="match status" value="1"/>
</dbReference>
<keyword evidence="2" id="KW-0067">ATP-binding</keyword>
<name>A0A6N8IUK4_9BURK</name>
<evidence type="ECO:0000313" key="9">
    <source>
        <dbReference type="Proteomes" id="UP000469385"/>
    </source>
</evidence>
<dbReference type="Gene3D" id="1.10.8.60">
    <property type="match status" value="1"/>
</dbReference>
<dbReference type="InterPro" id="IPR003018">
    <property type="entry name" value="GAF"/>
</dbReference>
<gene>
    <name evidence="8" type="primary">norR</name>
    <name evidence="8" type="ORF">GON04_13780</name>
</gene>
<dbReference type="GO" id="GO:0003677">
    <property type="term" value="F:DNA binding"/>
    <property type="evidence" value="ECO:0007669"/>
    <property type="project" value="UniProtKB-KW"/>
</dbReference>
<keyword evidence="3" id="KW-0805">Transcription regulation</keyword>
<dbReference type="GO" id="GO:0006355">
    <property type="term" value="P:regulation of DNA-templated transcription"/>
    <property type="evidence" value="ECO:0007669"/>
    <property type="project" value="InterPro"/>
</dbReference>
<evidence type="ECO:0000256" key="5">
    <source>
        <dbReference type="ARBA" id="ARBA00023163"/>
    </source>
</evidence>
<dbReference type="RefSeq" id="WP_157398654.1">
    <property type="nucleotide sequence ID" value="NZ_WSEL01000006.1"/>
</dbReference>
<evidence type="ECO:0000256" key="2">
    <source>
        <dbReference type="ARBA" id="ARBA00022840"/>
    </source>
</evidence>
<evidence type="ECO:0000256" key="3">
    <source>
        <dbReference type="ARBA" id="ARBA00023015"/>
    </source>
</evidence>
<dbReference type="Pfam" id="PF01590">
    <property type="entry name" value="GAF"/>
    <property type="match status" value="1"/>
</dbReference>
<dbReference type="Gene3D" id="3.30.450.40">
    <property type="match status" value="1"/>
</dbReference>
<comment type="caution">
    <text evidence="8">The sequence shown here is derived from an EMBL/GenBank/DDBJ whole genome shotgun (WGS) entry which is preliminary data.</text>
</comment>
<feature type="compositionally biased region" description="Low complexity" evidence="6">
    <location>
        <begin position="1"/>
        <end position="17"/>
    </location>
</feature>
<dbReference type="InterPro" id="IPR003593">
    <property type="entry name" value="AAA+_ATPase"/>
</dbReference>
<dbReference type="InterPro" id="IPR058031">
    <property type="entry name" value="AAA_lid_NorR"/>
</dbReference>
<dbReference type="InterPro" id="IPR009057">
    <property type="entry name" value="Homeodomain-like_sf"/>
</dbReference>
<organism evidence="8 9">
    <name type="scientific">Ramlibacter pinisoli</name>
    <dbReference type="NCBI Taxonomy" id="2682844"/>
    <lineage>
        <taxon>Bacteria</taxon>
        <taxon>Pseudomonadati</taxon>
        <taxon>Pseudomonadota</taxon>
        <taxon>Betaproteobacteria</taxon>
        <taxon>Burkholderiales</taxon>
        <taxon>Comamonadaceae</taxon>
        <taxon>Ramlibacter</taxon>
    </lineage>
</organism>
<dbReference type="GO" id="GO:0005524">
    <property type="term" value="F:ATP binding"/>
    <property type="evidence" value="ECO:0007669"/>
    <property type="project" value="UniProtKB-KW"/>
</dbReference>
<dbReference type="FunFam" id="3.40.50.300:FF:000006">
    <property type="entry name" value="DNA-binding transcriptional regulator NtrC"/>
    <property type="match status" value="1"/>
</dbReference>
<dbReference type="PROSITE" id="PS50045">
    <property type="entry name" value="SIGMA54_INTERACT_4"/>
    <property type="match status" value="1"/>
</dbReference>
<dbReference type="SMART" id="SM00382">
    <property type="entry name" value="AAA"/>
    <property type="match status" value="1"/>
</dbReference>
<dbReference type="PROSITE" id="PS00675">
    <property type="entry name" value="SIGMA54_INTERACT_1"/>
    <property type="match status" value="1"/>
</dbReference>
<dbReference type="InterPro" id="IPR029016">
    <property type="entry name" value="GAF-like_dom_sf"/>
</dbReference>
<dbReference type="CDD" id="cd00009">
    <property type="entry name" value="AAA"/>
    <property type="match status" value="1"/>
</dbReference>
<dbReference type="EMBL" id="WSEL01000006">
    <property type="protein sequence ID" value="MVQ30527.1"/>
    <property type="molecule type" value="Genomic_DNA"/>
</dbReference>
<dbReference type="PANTHER" id="PTHR32071">
    <property type="entry name" value="TRANSCRIPTIONAL REGULATORY PROTEIN"/>
    <property type="match status" value="1"/>
</dbReference>
<keyword evidence="4" id="KW-0238">DNA-binding</keyword>
<dbReference type="InterPro" id="IPR027417">
    <property type="entry name" value="P-loop_NTPase"/>
</dbReference>
<dbReference type="SUPFAM" id="SSF46689">
    <property type="entry name" value="Homeodomain-like"/>
    <property type="match status" value="1"/>
</dbReference>
<feature type="domain" description="Sigma-54 factor interaction" evidence="7">
    <location>
        <begin position="194"/>
        <end position="423"/>
    </location>
</feature>
<feature type="region of interest" description="Disordered" evidence="6">
    <location>
        <begin position="449"/>
        <end position="477"/>
    </location>
</feature>
<dbReference type="Proteomes" id="UP000469385">
    <property type="component" value="Unassembled WGS sequence"/>
</dbReference>
<dbReference type="SUPFAM" id="SSF55781">
    <property type="entry name" value="GAF domain-like"/>
    <property type="match status" value="1"/>
</dbReference>
<evidence type="ECO:0000259" key="7">
    <source>
        <dbReference type="PROSITE" id="PS50045"/>
    </source>
</evidence>
<evidence type="ECO:0000256" key="4">
    <source>
        <dbReference type="ARBA" id="ARBA00023125"/>
    </source>
</evidence>
<proteinExistence type="predicted"/>
<dbReference type="Gene3D" id="1.10.10.60">
    <property type="entry name" value="Homeodomain-like"/>
    <property type="match status" value="1"/>
</dbReference>
<sequence>MFAVDSTTAAVETTTAAPPSPTSDTERFQQLLAAAKRAVRCDAVALLQLEAGVLTPVAVDGLSLETLGRRFAVAAHPRLARLVESASVLRFPADCPLPDPYDGLVLGQANLLAVHDCMGAPLHVGGRLWGLLTFDTLAAGTLAAVATSQVEAVVRLIESGLEAVETLRAVRAQAAREQAAARAWQSAHAPARELLGTSPAMQRLRAEIDTVAASDLTVLVLGETGVGKDLVSQRLHAASLRRDRPLVQVNCAALPESLADSELFGHRKGAFTGAVQDRVGKFELADGGTLFLDEVGELPLAVQAKLLRVLQSGEVQRPGSDRLVQVNVRVVAATNRDLGEAIRQGRFRADLYHRLAVYPLVVPPLRERGRDVLTLAGGFLEENQHRLGARNLRLAPEAKAALLAHAWPGNVRELEHVLSRAALRAVAEPRRPARWVSIELRHIALEGAPPQALPAPSPLAARRPEPAPDPMPNLPAGPGQTLRAATEDFQRRWIQASLARHAGQPSRAAAEAGMDRSNFHRLLRRLGLATTPPAG</sequence>
<dbReference type="AlphaFoldDB" id="A0A6N8IUK4"/>
<dbReference type="InterPro" id="IPR025944">
    <property type="entry name" value="Sigma_54_int_dom_CS"/>
</dbReference>